<dbReference type="EMBL" id="JARXVE010000001">
    <property type="protein sequence ID" value="MDH6194030.1"/>
    <property type="molecule type" value="Genomic_DNA"/>
</dbReference>
<evidence type="ECO:0000313" key="1">
    <source>
        <dbReference type="EMBL" id="MDH6194030.1"/>
    </source>
</evidence>
<protein>
    <submittedName>
        <fullName evidence="1">NADPH-dependent curcumin reductase CurA</fullName>
    </submittedName>
</protein>
<name>A0ABT6KW01_9MYCO</name>
<sequence>MTTSDALWCTAASCPTLPAGIRVHIPPQGTDTALNVTCMQGRRSRHAGQAMAMFAVTNIDDMVVLAVAGGLVGSVACQVANKPAL</sequence>
<comment type="caution">
    <text evidence="1">The sequence shown here is derived from an EMBL/GenBank/DDBJ whole genome shotgun (WGS) entry which is preliminary data.</text>
</comment>
<accession>A0ABT6KW01</accession>
<gene>
    <name evidence="1" type="ORF">M2272_000651</name>
</gene>
<organism evidence="1 2">
    <name type="scientific">Mycolicibacterium frederiksbergense</name>
    <dbReference type="NCBI Taxonomy" id="117567"/>
    <lineage>
        <taxon>Bacteria</taxon>
        <taxon>Bacillati</taxon>
        <taxon>Actinomycetota</taxon>
        <taxon>Actinomycetes</taxon>
        <taxon>Mycobacteriales</taxon>
        <taxon>Mycobacteriaceae</taxon>
        <taxon>Mycolicibacterium</taxon>
    </lineage>
</organism>
<keyword evidence="2" id="KW-1185">Reference proteome</keyword>
<evidence type="ECO:0000313" key="2">
    <source>
        <dbReference type="Proteomes" id="UP001160130"/>
    </source>
</evidence>
<proteinExistence type="predicted"/>
<dbReference type="Proteomes" id="UP001160130">
    <property type="component" value="Unassembled WGS sequence"/>
</dbReference>
<reference evidence="1 2" key="1">
    <citation type="submission" date="2023-04" db="EMBL/GenBank/DDBJ databases">
        <title>Forest soil microbial communities from Buena Vista Peninsula, Colon Province, Panama.</title>
        <authorList>
            <person name="Bouskill N."/>
        </authorList>
    </citation>
    <scope>NUCLEOTIDE SEQUENCE [LARGE SCALE GENOMIC DNA]</scope>
    <source>
        <strain evidence="1 2">AC80</strain>
    </source>
</reference>